<keyword evidence="1" id="KW-0812">Transmembrane</keyword>
<dbReference type="RefSeq" id="WP_304534265.1">
    <property type="nucleotide sequence ID" value="NZ_JAUQOM010000001.1"/>
</dbReference>
<keyword evidence="1" id="KW-1133">Transmembrane helix</keyword>
<feature type="transmembrane region" description="Helical" evidence="1">
    <location>
        <begin position="26"/>
        <end position="44"/>
    </location>
</feature>
<dbReference type="EMBL" id="JAUQOM010000001">
    <property type="protein sequence ID" value="MDO7833728.1"/>
    <property type="molecule type" value="Genomic_DNA"/>
</dbReference>
<reference evidence="2" key="1">
    <citation type="submission" date="2023-07" db="EMBL/GenBank/DDBJ databases">
        <title>Bacterial whole genome sequence for Sphingobium sp. HBC34.</title>
        <authorList>
            <person name="Le V."/>
            <person name="Ko S.-R."/>
            <person name="Ahn C.-Y."/>
            <person name="Oh H.-M."/>
        </authorList>
    </citation>
    <scope>NUCLEOTIDE SEQUENCE</scope>
    <source>
        <strain evidence="2">HBC34</strain>
    </source>
</reference>
<evidence type="ECO:0000256" key="1">
    <source>
        <dbReference type="SAM" id="Phobius"/>
    </source>
</evidence>
<organism evidence="2 3">
    <name type="scientific">Sphingobium cyanobacteriorum</name>
    <dbReference type="NCBI Taxonomy" id="3063954"/>
    <lineage>
        <taxon>Bacteria</taxon>
        <taxon>Pseudomonadati</taxon>
        <taxon>Pseudomonadota</taxon>
        <taxon>Alphaproteobacteria</taxon>
        <taxon>Sphingomonadales</taxon>
        <taxon>Sphingomonadaceae</taxon>
        <taxon>Sphingobium</taxon>
    </lineage>
</organism>
<evidence type="ECO:0000313" key="3">
    <source>
        <dbReference type="Proteomes" id="UP001176471"/>
    </source>
</evidence>
<dbReference type="Pfam" id="PF13618">
    <property type="entry name" value="Gluconate_2-dh3"/>
    <property type="match status" value="1"/>
</dbReference>
<dbReference type="GO" id="GO:0016491">
    <property type="term" value="F:oxidoreductase activity"/>
    <property type="evidence" value="ECO:0007669"/>
    <property type="project" value="UniProtKB-KW"/>
</dbReference>
<keyword evidence="2" id="KW-0560">Oxidoreductase</keyword>
<proteinExistence type="predicted"/>
<dbReference type="InterPro" id="IPR027056">
    <property type="entry name" value="Gluconate_2DH_su3"/>
</dbReference>
<comment type="caution">
    <text evidence="2">The sequence shown here is derived from an EMBL/GenBank/DDBJ whole genome shotgun (WGS) entry which is preliminary data.</text>
</comment>
<name>A0ABT8ZGR6_9SPHN</name>
<evidence type="ECO:0000313" key="2">
    <source>
        <dbReference type="EMBL" id="MDO7833728.1"/>
    </source>
</evidence>
<dbReference type="EC" id="1.-.-.-" evidence="2"/>
<sequence length="217" mass="23135">MDSDSGAGPHPVDTGWHPGLADRRQILGGMFALGLLVGTPLAIWSQTREQPGAGASASQRHLLERLADLVIPATDTPGALAVGVPAFVELALLHGLDGTAPETMARVQMQPDRGGLPILDLVAGELDRRSQGTFTSLSPARQTAVLTAYDAAAYAQDQGDHPWRKIKALILTGYYTSEVGASRELQYELVPGRFDPDLPLPANNRSWSSDWTAVDFG</sequence>
<protein>
    <submittedName>
        <fullName evidence="2">Gluconate 2-dehydrogenase subunit 3 family protein</fullName>
        <ecNumber evidence="2">1.-.-.-</ecNumber>
    </submittedName>
</protein>
<keyword evidence="1" id="KW-0472">Membrane</keyword>
<keyword evidence="3" id="KW-1185">Reference proteome</keyword>
<accession>A0ABT8ZGR6</accession>
<gene>
    <name evidence="2" type="ORF">Q4610_01595</name>
</gene>
<dbReference type="Proteomes" id="UP001176471">
    <property type="component" value="Unassembled WGS sequence"/>
</dbReference>